<dbReference type="GO" id="GO:0043138">
    <property type="term" value="F:3'-5' DNA helicase activity"/>
    <property type="evidence" value="ECO:0007669"/>
    <property type="project" value="UniProtKB-EC"/>
</dbReference>
<dbReference type="HAMAP" id="MF_00983">
    <property type="entry name" value="PriA"/>
    <property type="match status" value="1"/>
</dbReference>
<evidence type="ECO:0000256" key="8">
    <source>
        <dbReference type="ARBA" id="ARBA00022840"/>
    </source>
</evidence>
<dbReference type="EMBL" id="DQHO01000014">
    <property type="protein sequence ID" value="HCS93453.1"/>
    <property type="molecule type" value="Genomic_DNA"/>
</dbReference>
<sequence length="796" mass="91844">MAEIAEVIVDVKARQVNRPFDYLIPPEYSDTIALGSRVIVPFGPRKVQGFVVRLKAQSEKEQTLKEILYPMDSEPSLSEELIQLGRFMADHYFAFMTQCYETMLPNALKSSYDRVFEWHNEPVKELNIHLPMTWQDAQQTNSLKTLLALKKDNKVLLTTIVKDKKTVKTETLVTRSLKRSQYKDIFESLRPNAKKQRELVMALSLQTAKTITKEALLKNYPILTQADLKSGEEKDWLTISKREVSRMKPIESDHLTRPLVLSNEQQEAYNRVLPTIEHNEHRVFLLEGVTGSGKTELYLQWIQEVLKKGKTALMLVPEIALTPQMTARFQSRFGKKVAVLHSGLSKGERFDEWRKIKRKEATVVVGARSAVFAPLDYIGIIILDEEHESSYQQSEVPHYHARDIAIRRGQYHDAPVILGSATPSLESRARAQKKVYDLLQLKHRPTKQSLPEVHLVDMRDALLDSEGHFSQPLLKAIKDRLKKEEQTVLLLNRRGFSSYIMCRSCGHVPMCPNCDISLTLHLDDHSLKCHYCGHQEPVQKVCPQCGSHDMRYVGSGTQQIERELKQLIPDIRVTRMDWDTTRKKNQHQHLLEEFADHRTDVLLGTQMIAKGLDYPNVTLVGVINADTGLYLPDFRAFEKTFQLLTQVSGRAGRGDKPGDVYIQTYDPSFYAIRLAKNQDYETFYEREMQLRYRGKYPPFYYTTLLSISAPLEQEALRVSYRLKAQIEKHISEDMILLGPSPKSIARINNRYYFQILLKYKKIDCIEGVLKKIVSDTQAKNKQDVYVKVEREPQNFM</sequence>
<feature type="binding site" evidence="12">
    <location>
        <position position="529"/>
    </location>
    <ligand>
        <name>Zn(2+)</name>
        <dbReference type="ChEBI" id="CHEBI:29105"/>
        <label>2</label>
    </ligand>
</feature>
<dbReference type="Pfam" id="PF04851">
    <property type="entry name" value="ResIII"/>
    <property type="match status" value="1"/>
</dbReference>
<feature type="domain" description="Helicase ATP-binding" evidence="13">
    <location>
        <begin position="275"/>
        <end position="441"/>
    </location>
</feature>
<dbReference type="CDD" id="cd17929">
    <property type="entry name" value="DEXHc_priA"/>
    <property type="match status" value="1"/>
</dbReference>
<dbReference type="InterPro" id="IPR042115">
    <property type="entry name" value="PriA_3primeBD_sf"/>
</dbReference>
<protein>
    <recommendedName>
        <fullName evidence="12">Replication restart protein PriA</fullName>
    </recommendedName>
    <alternativeName>
        <fullName evidence="12">ATP-dependent DNA helicase PriA</fullName>
        <ecNumber evidence="12">5.6.2.4</ecNumber>
    </alternativeName>
    <alternativeName>
        <fullName evidence="12">DNA 3'-5' helicase PriA</fullName>
    </alternativeName>
</protein>
<dbReference type="SMART" id="SM00487">
    <property type="entry name" value="DEXDc"/>
    <property type="match status" value="1"/>
</dbReference>
<dbReference type="Pfam" id="PF18319">
    <property type="entry name" value="Zn_ribbon_PriA"/>
    <property type="match status" value="1"/>
</dbReference>
<accession>A0A3D4S3R0</accession>
<evidence type="ECO:0000256" key="5">
    <source>
        <dbReference type="ARBA" id="ARBA00022801"/>
    </source>
</evidence>
<dbReference type="SUPFAM" id="SSF52540">
    <property type="entry name" value="P-loop containing nucleoside triphosphate hydrolases"/>
    <property type="match status" value="2"/>
</dbReference>
<name>A0A3D4S3R0_9ENTE</name>
<evidence type="ECO:0000256" key="4">
    <source>
        <dbReference type="ARBA" id="ARBA00022741"/>
    </source>
</evidence>
<feature type="binding site" evidence="12">
    <location>
        <position position="532"/>
    </location>
    <ligand>
        <name>Zn(2+)</name>
        <dbReference type="ChEBI" id="CHEBI:29105"/>
        <label>2</label>
    </ligand>
</feature>
<dbReference type="Gene3D" id="3.40.1440.60">
    <property type="entry name" value="PriA, 3(prime) DNA-binding domain"/>
    <property type="match status" value="1"/>
</dbReference>
<feature type="binding site" evidence="12">
    <location>
        <position position="542"/>
    </location>
    <ligand>
        <name>Zn(2+)</name>
        <dbReference type="ChEBI" id="CHEBI:29105"/>
        <label>1</label>
    </ligand>
</feature>
<dbReference type="Pfam" id="PF18074">
    <property type="entry name" value="PriA_C"/>
    <property type="match status" value="1"/>
</dbReference>
<evidence type="ECO:0000256" key="1">
    <source>
        <dbReference type="ARBA" id="ARBA00022515"/>
    </source>
</evidence>
<dbReference type="GO" id="GO:0008270">
    <property type="term" value="F:zinc ion binding"/>
    <property type="evidence" value="ECO:0007669"/>
    <property type="project" value="UniProtKB-UniRule"/>
</dbReference>
<dbReference type="PROSITE" id="PS51192">
    <property type="entry name" value="HELICASE_ATP_BIND_1"/>
    <property type="match status" value="1"/>
</dbReference>
<proteinExistence type="inferred from homology"/>
<reference evidence="15 16" key="1">
    <citation type="journal article" date="2018" name="Nat. Biotechnol.">
        <title>A standardized bacterial taxonomy based on genome phylogeny substantially revises the tree of life.</title>
        <authorList>
            <person name="Parks D.H."/>
            <person name="Chuvochina M."/>
            <person name="Waite D.W."/>
            <person name="Rinke C."/>
            <person name="Skarshewski A."/>
            <person name="Chaumeil P.A."/>
            <person name="Hugenholtz P."/>
        </authorList>
    </citation>
    <scope>NUCLEOTIDE SEQUENCE [LARGE SCALE GENOMIC DNA]</scope>
    <source>
        <strain evidence="15">UBA11306</strain>
    </source>
</reference>
<dbReference type="InterPro" id="IPR040498">
    <property type="entry name" value="PriA_CRR"/>
</dbReference>
<dbReference type="InterPro" id="IPR041236">
    <property type="entry name" value="PriA_C"/>
</dbReference>
<feature type="binding site" evidence="12">
    <location>
        <position position="511"/>
    </location>
    <ligand>
        <name>Zn(2+)</name>
        <dbReference type="ChEBI" id="CHEBI:29105"/>
        <label>2</label>
    </ligand>
</feature>
<keyword evidence="8 12" id="KW-0067">ATP-binding</keyword>
<feature type="binding site" evidence="12">
    <location>
        <position position="502"/>
    </location>
    <ligand>
        <name>Zn(2+)</name>
        <dbReference type="ChEBI" id="CHEBI:29105"/>
        <label>1</label>
    </ligand>
</feature>
<dbReference type="InterPro" id="IPR006935">
    <property type="entry name" value="Helicase/UvrB_N"/>
</dbReference>
<dbReference type="STRING" id="1121105.GCA_000421665_00734"/>
<organism evidence="15 16">
    <name type="scientific">Bavariicoccus seileri</name>
    <dbReference type="NCBI Taxonomy" id="549685"/>
    <lineage>
        <taxon>Bacteria</taxon>
        <taxon>Bacillati</taxon>
        <taxon>Bacillota</taxon>
        <taxon>Bacilli</taxon>
        <taxon>Lactobacillales</taxon>
        <taxon>Enterococcaceae</taxon>
        <taxon>Bavariicoccus</taxon>
    </lineage>
</organism>
<evidence type="ECO:0000256" key="6">
    <source>
        <dbReference type="ARBA" id="ARBA00022806"/>
    </source>
</evidence>
<keyword evidence="7 12" id="KW-0862">Zinc</keyword>
<dbReference type="Proteomes" id="UP000262195">
    <property type="component" value="Unassembled WGS sequence"/>
</dbReference>
<dbReference type="InterPro" id="IPR014001">
    <property type="entry name" value="Helicase_ATP-bd"/>
</dbReference>
<keyword evidence="4 12" id="KW-0547">Nucleotide-binding</keyword>
<dbReference type="FunFam" id="3.40.50.300:FF:000489">
    <property type="entry name" value="Primosome assembly protein PriA"/>
    <property type="match status" value="1"/>
</dbReference>
<evidence type="ECO:0000259" key="14">
    <source>
        <dbReference type="PROSITE" id="PS51194"/>
    </source>
</evidence>
<feature type="binding site" evidence="12">
    <location>
        <position position="505"/>
    </location>
    <ligand>
        <name>Zn(2+)</name>
        <dbReference type="ChEBI" id="CHEBI:29105"/>
        <label>1</label>
    </ligand>
</feature>
<dbReference type="InterPro" id="IPR005259">
    <property type="entry name" value="PriA"/>
</dbReference>
<gene>
    <name evidence="12" type="primary">priA</name>
    <name evidence="15" type="ORF">DIW15_01935</name>
</gene>
<evidence type="ECO:0000313" key="15">
    <source>
        <dbReference type="EMBL" id="HCS93453.1"/>
    </source>
</evidence>
<evidence type="ECO:0000256" key="7">
    <source>
        <dbReference type="ARBA" id="ARBA00022833"/>
    </source>
</evidence>
<dbReference type="FunFam" id="3.40.1440.60:FF:000001">
    <property type="entry name" value="Primosomal protein N"/>
    <property type="match status" value="1"/>
</dbReference>
<dbReference type="PANTHER" id="PTHR30580">
    <property type="entry name" value="PRIMOSOMAL PROTEIN N"/>
    <property type="match status" value="1"/>
</dbReference>
<keyword evidence="5 12" id="KW-0378">Hydrolase</keyword>
<dbReference type="GO" id="GO:0006269">
    <property type="term" value="P:DNA replication, synthesis of primer"/>
    <property type="evidence" value="ECO:0007669"/>
    <property type="project" value="UniProtKB-KW"/>
</dbReference>
<dbReference type="CDD" id="cd18804">
    <property type="entry name" value="SF2_C_priA"/>
    <property type="match status" value="1"/>
</dbReference>
<dbReference type="PROSITE" id="PS51194">
    <property type="entry name" value="HELICASE_CTER"/>
    <property type="match status" value="1"/>
</dbReference>
<dbReference type="Pfam" id="PF17764">
    <property type="entry name" value="PriA_3primeBD"/>
    <property type="match status" value="1"/>
</dbReference>
<evidence type="ECO:0000256" key="3">
    <source>
        <dbReference type="ARBA" id="ARBA00022723"/>
    </source>
</evidence>
<dbReference type="EC" id="5.6.2.4" evidence="12"/>
<comment type="caution">
    <text evidence="15">The sequence shown here is derived from an EMBL/GenBank/DDBJ whole genome shotgun (WGS) entry which is preliminary data.</text>
</comment>
<evidence type="ECO:0000256" key="9">
    <source>
        <dbReference type="ARBA" id="ARBA00023125"/>
    </source>
</evidence>
<dbReference type="Pfam" id="PF00271">
    <property type="entry name" value="Helicase_C"/>
    <property type="match status" value="1"/>
</dbReference>
<dbReference type="GO" id="GO:0006302">
    <property type="term" value="P:double-strand break repair"/>
    <property type="evidence" value="ECO:0007669"/>
    <property type="project" value="InterPro"/>
</dbReference>
<dbReference type="GO" id="GO:0003677">
    <property type="term" value="F:DNA binding"/>
    <property type="evidence" value="ECO:0007669"/>
    <property type="project" value="UniProtKB-UniRule"/>
</dbReference>
<evidence type="ECO:0000259" key="13">
    <source>
        <dbReference type="PROSITE" id="PS51192"/>
    </source>
</evidence>
<dbReference type="InterPro" id="IPR027417">
    <property type="entry name" value="P-loop_NTPase"/>
</dbReference>
<keyword evidence="10 12" id="KW-0413">Isomerase</keyword>
<evidence type="ECO:0000256" key="10">
    <source>
        <dbReference type="ARBA" id="ARBA00023235"/>
    </source>
</evidence>
<keyword evidence="1 12" id="KW-0639">Primosome</keyword>
<dbReference type="InterPro" id="IPR001650">
    <property type="entry name" value="Helicase_C-like"/>
</dbReference>
<evidence type="ECO:0000256" key="12">
    <source>
        <dbReference type="HAMAP-Rule" id="MF_00983"/>
    </source>
</evidence>
<dbReference type="GO" id="GO:1990077">
    <property type="term" value="C:primosome complex"/>
    <property type="evidence" value="ECO:0007669"/>
    <property type="project" value="UniProtKB-UniRule"/>
</dbReference>
<comment type="subunit">
    <text evidence="12">Component of the replication restart primosome.</text>
</comment>
<evidence type="ECO:0000256" key="2">
    <source>
        <dbReference type="ARBA" id="ARBA00022705"/>
    </source>
</evidence>
<comment type="catalytic activity">
    <reaction evidence="11 12">
        <text>ATP + H2O = ADP + phosphate + H(+)</text>
        <dbReference type="Rhea" id="RHEA:13065"/>
        <dbReference type="ChEBI" id="CHEBI:15377"/>
        <dbReference type="ChEBI" id="CHEBI:15378"/>
        <dbReference type="ChEBI" id="CHEBI:30616"/>
        <dbReference type="ChEBI" id="CHEBI:43474"/>
        <dbReference type="ChEBI" id="CHEBI:456216"/>
        <dbReference type="EC" id="5.6.2.4"/>
    </reaction>
</comment>
<dbReference type="SMART" id="SM00490">
    <property type="entry name" value="HELICc"/>
    <property type="match status" value="1"/>
</dbReference>
<dbReference type="Gene3D" id="3.40.50.300">
    <property type="entry name" value="P-loop containing nucleotide triphosphate hydrolases"/>
    <property type="match status" value="2"/>
</dbReference>
<comment type="function">
    <text evidence="12">Initiates the restart of stalled replication forks, which reloads the replicative helicase on sites other than the origin of replication. Recognizes and binds to abandoned replication forks and remodels them to uncover a helicase loading site. Promotes assembly of the primosome at these replication forks.</text>
</comment>
<dbReference type="NCBIfam" id="TIGR00595">
    <property type="entry name" value="priA"/>
    <property type="match status" value="1"/>
</dbReference>
<keyword evidence="9 12" id="KW-0238">DNA-binding</keyword>
<dbReference type="GO" id="GO:0006310">
    <property type="term" value="P:DNA recombination"/>
    <property type="evidence" value="ECO:0007669"/>
    <property type="project" value="InterPro"/>
</dbReference>
<feature type="binding site" evidence="12">
    <location>
        <position position="514"/>
    </location>
    <ligand>
        <name>Zn(2+)</name>
        <dbReference type="ChEBI" id="CHEBI:29105"/>
        <label>2</label>
    </ligand>
</feature>
<comment type="catalytic activity">
    <reaction evidence="12">
        <text>Couples ATP hydrolysis with the unwinding of duplex DNA by translocating in the 3'-5' direction.</text>
        <dbReference type="EC" id="5.6.2.4"/>
    </reaction>
</comment>
<dbReference type="GO" id="GO:0016887">
    <property type="term" value="F:ATP hydrolysis activity"/>
    <property type="evidence" value="ECO:0007669"/>
    <property type="project" value="RHEA"/>
</dbReference>
<keyword evidence="2 12" id="KW-0235">DNA replication</keyword>
<dbReference type="GO" id="GO:0006270">
    <property type="term" value="P:DNA replication initiation"/>
    <property type="evidence" value="ECO:0007669"/>
    <property type="project" value="TreeGrafter"/>
</dbReference>
<keyword evidence="3 12" id="KW-0479">Metal-binding</keyword>
<comment type="similarity">
    <text evidence="12">Belongs to the helicase family. PriA subfamily.</text>
</comment>
<dbReference type="GO" id="GO:0005524">
    <property type="term" value="F:ATP binding"/>
    <property type="evidence" value="ECO:0007669"/>
    <property type="project" value="UniProtKB-UniRule"/>
</dbReference>
<feature type="binding site" evidence="12">
    <location>
        <position position="545"/>
    </location>
    <ligand>
        <name>Zn(2+)</name>
        <dbReference type="ChEBI" id="CHEBI:29105"/>
        <label>1</label>
    </ligand>
</feature>
<keyword evidence="6 12" id="KW-0347">Helicase</keyword>
<dbReference type="PANTHER" id="PTHR30580:SF0">
    <property type="entry name" value="PRIMOSOMAL PROTEIN N"/>
    <property type="match status" value="1"/>
</dbReference>
<dbReference type="NCBIfam" id="NF004066">
    <property type="entry name" value="PRK05580.1-3"/>
    <property type="match status" value="1"/>
</dbReference>
<comment type="cofactor">
    <cofactor evidence="12">
        <name>Zn(2+)</name>
        <dbReference type="ChEBI" id="CHEBI:29105"/>
    </cofactor>
    <text evidence="12">Binds 2 zinc ions per subunit.</text>
</comment>
<evidence type="ECO:0000256" key="11">
    <source>
        <dbReference type="ARBA" id="ARBA00048988"/>
    </source>
</evidence>
<feature type="domain" description="Helicase C-terminal" evidence="14">
    <location>
        <begin position="521"/>
        <end position="691"/>
    </location>
</feature>
<evidence type="ECO:0000313" key="16">
    <source>
        <dbReference type="Proteomes" id="UP000262195"/>
    </source>
</evidence>
<dbReference type="InterPro" id="IPR041222">
    <property type="entry name" value="PriA_3primeBD"/>
</dbReference>
<dbReference type="AlphaFoldDB" id="A0A3D4S3R0"/>